<protein>
    <submittedName>
        <fullName evidence="1">Uncharacterized protein</fullName>
    </submittedName>
</protein>
<organism evidence="1 2">
    <name type="scientific">Amycolatopsis iheyensis</name>
    <dbReference type="NCBI Taxonomy" id="2945988"/>
    <lineage>
        <taxon>Bacteria</taxon>
        <taxon>Bacillati</taxon>
        <taxon>Actinomycetota</taxon>
        <taxon>Actinomycetes</taxon>
        <taxon>Pseudonocardiales</taxon>
        <taxon>Pseudonocardiaceae</taxon>
        <taxon>Amycolatopsis</taxon>
    </lineage>
</organism>
<sequence>MTSFNRPARLNRFLLGLFGLALLAAGAFAVATHFGLLRLVDPDAPLVPGTDLPPTWVRYAAAPTLVLVVTVGQDGDPAAIRERLDTQGLPRLREALEEIPVRVEFRFSAATAPPARWRPPRSGLR</sequence>
<dbReference type="AlphaFoldDB" id="A0A9X2N947"/>
<keyword evidence="2" id="KW-1185">Reference proteome</keyword>
<accession>A0A9X2N947</accession>
<dbReference type="RefSeq" id="WP_257919836.1">
    <property type="nucleotide sequence ID" value="NZ_JAMXQV010000004.1"/>
</dbReference>
<comment type="caution">
    <text evidence="1">The sequence shown here is derived from an EMBL/GenBank/DDBJ whole genome shotgun (WGS) entry which is preliminary data.</text>
</comment>
<dbReference type="EMBL" id="JAMXQV010000004">
    <property type="protein sequence ID" value="MCR6483208.1"/>
    <property type="molecule type" value="Genomic_DNA"/>
</dbReference>
<proteinExistence type="predicted"/>
<gene>
    <name evidence="1" type="ORF">M8542_10305</name>
</gene>
<name>A0A9X2N947_9PSEU</name>
<evidence type="ECO:0000313" key="1">
    <source>
        <dbReference type="EMBL" id="MCR6483208.1"/>
    </source>
</evidence>
<evidence type="ECO:0000313" key="2">
    <source>
        <dbReference type="Proteomes" id="UP001144096"/>
    </source>
</evidence>
<dbReference type="Proteomes" id="UP001144096">
    <property type="component" value="Unassembled WGS sequence"/>
</dbReference>
<reference evidence="1" key="1">
    <citation type="submission" date="2022-06" db="EMBL/GenBank/DDBJ databases">
        <title>Amycolatopsis iheyaensis sp. nov., a new species of the genus Amycolatopsis isolated from soil in Iheya island, Japan.</title>
        <authorList>
            <person name="Ngamcharungchit C."/>
            <person name="Kanto H."/>
            <person name="Take A."/>
            <person name="Intra B."/>
            <person name="Matsumoto A."/>
            <person name="Panbangred W."/>
            <person name="Inahashi Y."/>
        </authorList>
    </citation>
    <scope>NUCLEOTIDE SEQUENCE</scope>
    <source>
        <strain evidence="1">OK19-0408</strain>
    </source>
</reference>